<gene>
    <name evidence="3" type="ORF">HALOF300_00156</name>
</gene>
<feature type="compositionally biased region" description="Low complexity" evidence="1">
    <location>
        <begin position="182"/>
        <end position="201"/>
    </location>
</feature>
<feature type="compositionally biased region" description="Basic and acidic residues" evidence="1">
    <location>
        <begin position="43"/>
        <end position="54"/>
    </location>
</feature>
<dbReference type="CDD" id="cd17470">
    <property type="entry name" value="T3SS_Flik_C"/>
    <property type="match status" value="1"/>
</dbReference>
<evidence type="ECO:0000259" key="2">
    <source>
        <dbReference type="Pfam" id="PF02120"/>
    </source>
</evidence>
<keyword evidence="4" id="KW-1185">Reference proteome</keyword>
<dbReference type="EMBL" id="CACRYJ010000004">
    <property type="protein sequence ID" value="VZO34886.1"/>
    <property type="molecule type" value="Genomic_DNA"/>
</dbReference>
<keyword evidence="3" id="KW-0282">Flagellum</keyword>
<dbReference type="RefSeq" id="WP_156738742.1">
    <property type="nucleotide sequence ID" value="NZ_CACRYJ010000004.1"/>
</dbReference>
<evidence type="ECO:0000313" key="4">
    <source>
        <dbReference type="Proteomes" id="UP000419743"/>
    </source>
</evidence>
<dbReference type="AlphaFoldDB" id="A0A7M4DDG7"/>
<keyword evidence="3" id="KW-0969">Cilium</keyword>
<proteinExistence type="predicted"/>
<name>A0A7M4DDG7_9MICO</name>
<evidence type="ECO:0000313" key="3">
    <source>
        <dbReference type="EMBL" id="VZO34886.1"/>
    </source>
</evidence>
<feature type="compositionally biased region" description="Polar residues" evidence="1">
    <location>
        <begin position="1"/>
        <end position="15"/>
    </location>
</feature>
<feature type="domain" description="Flagellar hook-length control protein-like C-terminal" evidence="2">
    <location>
        <begin position="363"/>
        <end position="428"/>
    </location>
</feature>
<dbReference type="Gene3D" id="3.30.750.140">
    <property type="match status" value="1"/>
</dbReference>
<accession>A0A7M4DDG7</accession>
<feature type="region of interest" description="Disordered" evidence="1">
    <location>
        <begin position="423"/>
        <end position="496"/>
    </location>
</feature>
<feature type="compositionally biased region" description="Low complexity" evidence="1">
    <location>
        <begin position="312"/>
        <end position="325"/>
    </location>
</feature>
<protein>
    <submittedName>
        <fullName evidence="3">Flagellar hook-length control protein FliK</fullName>
    </submittedName>
</protein>
<comment type="caution">
    <text evidence="3">The sequence shown here is derived from an EMBL/GenBank/DDBJ whole genome shotgun (WGS) entry which is preliminary data.</text>
</comment>
<feature type="region of interest" description="Disordered" evidence="1">
    <location>
        <begin position="247"/>
        <end position="325"/>
    </location>
</feature>
<reference evidence="3 4" key="1">
    <citation type="submission" date="2019-11" db="EMBL/GenBank/DDBJ databases">
        <authorList>
            <person name="Criscuolo A."/>
        </authorList>
    </citation>
    <scope>NUCLEOTIDE SEQUENCE [LARGE SCALE GENOMIC DNA]</scope>
    <source>
        <strain evidence="3">CIP111667</strain>
    </source>
</reference>
<sequence length="496" mass="46816">MSAPTFPSTTRTLGPSTGPGPAHLRTDRSGPAFQEVLSAHTGASHEPRNARPTDRSAAGTGGAESRDTPAARPGSRPNPTRSGPSEAAADRPGDRPEPTGPGAGAGTDPVTALGTTPGVPTSAAVPGGAAAIVDGVAAGVGFGGPTDPDGTALAPNAGGGPAGSDGYVMSAGLAGAPSAEDPAAGMPAAPSPAGAPGTPGALGAVGTTGAAGAASSQRAASLHGVVTAPDALTAAGAAGPLAGATEPGIAGADAASPNPTTGQPAAVPGTPSDPATAGPGRWVPAGSDGVTGGAPSVATAPSGSAPTAGPDASPSPTLTAPLTAPAPNVPVTATAPAAVGPSASPWPAAATLLDGLLTLRSTPAGQHTLTINVTPDHLGPIAVRALITADGVRIELQTPDAGREALRAILPDLRRDLAAGGLNATLDLDSGPRDQPGSATRAGSDGDDAHHRGPGAGHSEASAIGRTEGADHAPWVPDAGRPADRPGGATALDVLL</sequence>
<dbReference type="InterPro" id="IPR038610">
    <property type="entry name" value="FliK-like_C_sf"/>
</dbReference>
<dbReference type="Proteomes" id="UP000419743">
    <property type="component" value="Unassembled WGS sequence"/>
</dbReference>
<feature type="region of interest" description="Disordered" evidence="1">
    <location>
        <begin position="1"/>
        <end position="121"/>
    </location>
</feature>
<feature type="region of interest" description="Disordered" evidence="1">
    <location>
        <begin position="173"/>
        <end position="201"/>
    </location>
</feature>
<evidence type="ECO:0000256" key="1">
    <source>
        <dbReference type="SAM" id="MobiDB-lite"/>
    </source>
</evidence>
<dbReference type="InterPro" id="IPR021136">
    <property type="entry name" value="Flagellar_hook_control-like_C"/>
</dbReference>
<organism evidence="3 4">
    <name type="scientific">Occultella aeris</name>
    <dbReference type="NCBI Taxonomy" id="2761496"/>
    <lineage>
        <taxon>Bacteria</taxon>
        <taxon>Bacillati</taxon>
        <taxon>Actinomycetota</taxon>
        <taxon>Actinomycetes</taxon>
        <taxon>Micrococcales</taxon>
        <taxon>Ruaniaceae</taxon>
        <taxon>Occultella</taxon>
    </lineage>
</organism>
<keyword evidence="3" id="KW-0966">Cell projection</keyword>
<feature type="compositionally biased region" description="Basic and acidic residues" evidence="1">
    <location>
        <begin position="88"/>
        <end position="97"/>
    </location>
</feature>
<feature type="compositionally biased region" description="Low complexity" evidence="1">
    <location>
        <begin position="106"/>
        <end position="121"/>
    </location>
</feature>
<dbReference type="Pfam" id="PF02120">
    <property type="entry name" value="Flg_hook"/>
    <property type="match status" value="1"/>
</dbReference>